<accession>A0ABZ0W5J6</accession>
<dbReference type="Gene3D" id="3.40.50.1820">
    <property type="entry name" value="alpha/beta hydrolase"/>
    <property type="match status" value="1"/>
</dbReference>
<evidence type="ECO:0000313" key="4">
    <source>
        <dbReference type="Proteomes" id="UP001325680"/>
    </source>
</evidence>
<dbReference type="InterPro" id="IPR000639">
    <property type="entry name" value="Epox_hydrolase-like"/>
</dbReference>
<name>A0ABZ0W5J6_9BACT</name>
<keyword evidence="1 3" id="KW-0378">Hydrolase</keyword>
<dbReference type="InterPro" id="IPR000073">
    <property type="entry name" value="AB_hydrolase_1"/>
</dbReference>
<dbReference type="PANTHER" id="PTHR42977">
    <property type="entry name" value="HYDROLASE-RELATED"/>
    <property type="match status" value="1"/>
</dbReference>
<keyword evidence="4" id="KW-1185">Reference proteome</keyword>
<dbReference type="Proteomes" id="UP001325680">
    <property type="component" value="Chromosome"/>
</dbReference>
<dbReference type="EMBL" id="CP139960">
    <property type="protein sequence ID" value="WQD38199.1"/>
    <property type="molecule type" value="Genomic_DNA"/>
</dbReference>
<sequence length="287" mass="33416">MSQQIYNRQIEVEGISIFYREAGNPQLPSLLLLHGFPTSSIMFKNLMIVLSGKYHLIAPDYPGFGFSDFPPAGQFEYSFKNIASVIGKFTDAIALKSFSIYLHDYGCLIGLRVCLDYPEKIERLIIQNGHAYTEGLGPQWHEMIAYWNNPTEEKKKQLYGFLSKEGTEWQYRAGLPEEMQSKVSPESWILDWERMERPGNLDMQYELNCTYNSNFDMFPLFQEYFRTHHPPAIIIWGRYDVFYDLKEAYCYQKDLPDASIHILNGGHMALETNFEEVCELVNHFMSS</sequence>
<organism evidence="3 4">
    <name type="scientific">Niabella yanshanensis</name>
    <dbReference type="NCBI Taxonomy" id="577386"/>
    <lineage>
        <taxon>Bacteria</taxon>
        <taxon>Pseudomonadati</taxon>
        <taxon>Bacteroidota</taxon>
        <taxon>Chitinophagia</taxon>
        <taxon>Chitinophagales</taxon>
        <taxon>Chitinophagaceae</taxon>
        <taxon>Niabella</taxon>
    </lineage>
</organism>
<evidence type="ECO:0000259" key="2">
    <source>
        <dbReference type="Pfam" id="PF00561"/>
    </source>
</evidence>
<reference evidence="3 4" key="1">
    <citation type="submission" date="2023-12" db="EMBL/GenBank/DDBJ databases">
        <title>Genome sequencing and assembly of bacterial species from a model synthetic community.</title>
        <authorList>
            <person name="Hogle S.L."/>
        </authorList>
    </citation>
    <scope>NUCLEOTIDE SEQUENCE [LARGE SCALE GENOMIC DNA]</scope>
    <source>
        <strain evidence="3 4">HAMBI_3031</strain>
    </source>
</reference>
<dbReference type="RefSeq" id="WP_114790938.1">
    <property type="nucleotide sequence ID" value="NZ_CP139960.1"/>
</dbReference>
<dbReference type="PRINTS" id="PR00412">
    <property type="entry name" value="EPOXHYDRLASE"/>
</dbReference>
<dbReference type="PANTHER" id="PTHR42977:SF3">
    <property type="entry name" value="AB HYDROLASE-1 DOMAIN-CONTAINING PROTEIN"/>
    <property type="match status" value="1"/>
</dbReference>
<evidence type="ECO:0000256" key="1">
    <source>
        <dbReference type="ARBA" id="ARBA00022801"/>
    </source>
</evidence>
<dbReference type="InterPro" id="IPR051340">
    <property type="entry name" value="Haloalkane_dehalogenase"/>
</dbReference>
<dbReference type="InterPro" id="IPR029058">
    <property type="entry name" value="AB_hydrolase_fold"/>
</dbReference>
<proteinExistence type="predicted"/>
<dbReference type="SUPFAM" id="SSF53474">
    <property type="entry name" value="alpha/beta-Hydrolases"/>
    <property type="match status" value="1"/>
</dbReference>
<dbReference type="GO" id="GO:0016787">
    <property type="term" value="F:hydrolase activity"/>
    <property type="evidence" value="ECO:0007669"/>
    <property type="project" value="UniProtKB-KW"/>
</dbReference>
<protein>
    <submittedName>
        <fullName evidence="3">Alpha/beta hydrolase</fullName>
    </submittedName>
</protein>
<evidence type="ECO:0000313" key="3">
    <source>
        <dbReference type="EMBL" id="WQD38199.1"/>
    </source>
</evidence>
<dbReference type="PRINTS" id="PR00111">
    <property type="entry name" value="ABHYDROLASE"/>
</dbReference>
<dbReference type="Pfam" id="PF00561">
    <property type="entry name" value="Abhydrolase_1"/>
    <property type="match status" value="1"/>
</dbReference>
<feature type="domain" description="AB hydrolase-1" evidence="2">
    <location>
        <begin position="28"/>
        <end position="273"/>
    </location>
</feature>
<gene>
    <name evidence="3" type="ORF">U0035_21245</name>
</gene>